<dbReference type="GeneID" id="114668551"/>
<protein>
    <submittedName>
        <fullName evidence="5">Ribonuclease T2, like</fullName>
    </submittedName>
</protein>
<dbReference type="AlphaFoldDB" id="A0A8C4XF91"/>
<dbReference type="GO" id="GO:0006401">
    <property type="term" value="P:RNA catabolic process"/>
    <property type="evidence" value="ECO:0007669"/>
    <property type="project" value="TreeGrafter"/>
</dbReference>
<accession>A0A8C4XF91</accession>
<keyword evidence="6" id="KW-1185">Reference proteome</keyword>
<comment type="subcellular location">
    <subcellularLocation>
        <location evidence="1">Lysosome lumen</location>
    </subcellularLocation>
</comment>
<dbReference type="InterPro" id="IPR036430">
    <property type="entry name" value="RNase_T2-like_sf"/>
</dbReference>
<reference evidence="5" key="2">
    <citation type="submission" date="2025-08" db="UniProtKB">
        <authorList>
            <consortium name="Ensembl"/>
        </authorList>
    </citation>
    <scope>IDENTIFICATION</scope>
</reference>
<reference evidence="5" key="1">
    <citation type="submission" date="2021-06" db="EMBL/GenBank/DDBJ databases">
        <authorList>
            <consortium name="Wellcome Sanger Institute Data Sharing"/>
        </authorList>
    </citation>
    <scope>NUCLEOTIDE SEQUENCE [LARGE SCALE GENOMIC DNA]</scope>
</reference>
<evidence type="ECO:0000313" key="6">
    <source>
        <dbReference type="Proteomes" id="UP000694620"/>
    </source>
</evidence>
<evidence type="ECO:0000256" key="4">
    <source>
        <dbReference type="SAM" id="SignalP"/>
    </source>
</evidence>
<proteinExistence type="inferred from homology"/>
<dbReference type="OrthoDB" id="435754at2759"/>
<keyword evidence="4" id="KW-0732">Signal</keyword>
<dbReference type="InterPro" id="IPR018188">
    <property type="entry name" value="RNase_T2_His_AS_1"/>
</dbReference>
<name>A0A8C4XF91_ERPCA</name>
<dbReference type="Gene3D" id="3.90.730.10">
    <property type="entry name" value="Ribonuclease T2-like"/>
    <property type="match status" value="1"/>
</dbReference>
<dbReference type="Pfam" id="PF00445">
    <property type="entry name" value="Ribonuclease_T2"/>
    <property type="match status" value="1"/>
</dbReference>
<dbReference type="SUPFAM" id="SSF55895">
    <property type="entry name" value="Ribonuclease Rh-like"/>
    <property type="match status" value="1"/>
</dbReference>
<sequence length="252" mass="28707">MKGIVTSVCLLWNLPAILSQTASGFEGIQAKFCSWECMKFTLMWPGTYCVSLKKLKCSIPANVKGWTIHGLWPMIHNENCCDCWPIFRSDLDVLEPQLSMLWPTLIQNKSSFSFWQEEWRRHGACAGCVEGMNSPTKYFQTALKLRGNFDVDRALQTAGVFPSCNVSYNYNQLYSTLRPIVGDVLTIQCVQDHKGRQVWVQLKITMTKTFTLGCNKLQASEDSQEPPGHPCPRTEPIFYFPIHRENPAEPCK</sequence>
<gene>
    <name evidence="5" type="primary">rnaset2l</name>
</gene>
<evidence type="ECO:0000256" key="3">
    <source>
        <dbReference type="RuleBase" id="RU004328"/>
    </source>
</evidence>
<evidence type="ECO:0000256" key="1">
    <source>
        <dbReference type="ARBA" id="ARBA00004227"/>
    </source>
</evidence>
<evidence type="ECO:0000313" key="5">
    <source>
        <dbReference type="Ensembl" id="ENSECRP00000026586.1"/>
    </source>
</evidence>
<dbReference type="GO" id="GO:0043202">
    <property type="term" value="C:lysosomal lumen"/>
    <property type="evidence" value="ECO:0007669"/>
    <property type="project" value="UniProtKB-SubCell"/>
</dbReference>
<feature type="signal peptide" evidence="4">
    <location>
        <begin position="1"/>
        <end position="24"/>
    </location>
</feature>
<dbReference type="GO" id="GO:0005576">
    <property type="term" value="C:extracellular region"/>
    <property type="evidence" value="ECO:0007669"/>
    <property type="project" value="TreeGrafter"/>
</dbReference>
<dbReference type="PANTHER" id="PTHR11240">
    <property type="entry name" value="RIBONUCLEASE T2"/>
    <property type="match status" value="1"/>
</dbReference>
<dbReference type="GO" id="GO:0003723">
    <property type="term" value="F:RNA binding"/>
    <property type="evidence" value="ECO:0007669"/>
    <property type="project" value="InterPro"/>
</dbReference>
<organism evidence="5 6">
    <name type="scientific">Erpetoichthys calabaricus</name>
    <name type="common">Rope fish</name>
    <name type="synonym">Calamoichthys calabaricus</name>
    <dbReference type="NCBI Taxonomy" id="27687"/>
    <lineage>
        <taxon>Eukaryota</taxon>
        <taxon>Metazoa</taxon>
        <taxon>Chordata</taxon>
        <taxon>Craniata</taxon>
        <taxon>Vertebrata</taxon>
        <taxon>Euteleostomi</taxon>
        <taxon>Actinopterygii</taxon>
        <taxon>Polypteriformes</taxon>
        <taxon>Polypteridae</taxon>
        <taxon>Erpetoichthys</taxon>
    </lineage>
</organism>
<dbReference type="Proteomes" id="UP000694620">
    <property type="component" value="Chromosome 18"/>
</dbReference>
<dbReference type="PROSITE" id="PS00530">
    <property type="entry name" value="RNASE_T2_1"/>
    <property type="match status" value="1"/>
</dbReference>
<dbReference type="GO" id="GO:0033897">
    <property type="term" value="F:ribonuclease T2 activity"/>
    <property type="evidence" value="ECO:0007669"/>
    <property type="project" value="InterPro"/>
</dbReference>
<dbReference type="GeneTree" id="ENSGT00640000091563"/>
<dbReference type="InterPro" id="IPR001568">
    <property type="entry name" value="RNase_T2-like"/>
</dbReference>
<dbReference type="Ensembl" id="ENSECRT00000027139.1">
    <property type="protein sequence ID" value="ENSECRP00000026586.1"/>
    <property type="gene ID" value="ENSECRG00000017970.1"/>
</dbReference>
<feature type="chain" id="PRO_5033991703" evidence="4">
    <location>
        <begin position="25"/>
        <end position="252"/>
    </location>
</feature>
<evidence type="ECO:0000256" key="2">
    <source>
        <dbReference type="ARBA" id="ARBA00007469"/>
    </source>
</evidence>
<reference evidence="5" key="3">
    <citation type="submission" date="2025-09" db="UniProtKB">
        <authorList>
            <consortium name="Ensembl"/>
        </authorList>
    </citation>
    <scope>IDENTIFICATION</scope>
</reference>
<dbReference type="PANTHER" id="PTHR11240:SF85">
    <property type="entry name" value="RIBONUCLEASE T2"/>
    <property type="match status" value="1"/>
</dbReference>
<dbReference type="RefSeq" id="XP_028680181.1">
    <property type="nucleotide sequence ID" value="XM_028824348.2"/>
</dbReference>
<comment type="similarity">
    <text evidence="2 3">Belongs to the RNase T2 family.</text>
</comment>